<dbReference type="EMBL" id="MU273503">
    <property type="protein sequence ID" value="KAI0034274.1"/>
    <property type="molecule type" value="Genomic_DNA"/>
</dbReference>
<keyword evidence="2" id="KW-1185">Reference proteome</keyword>
<dbReference type="Proteomes" id="UP000814128">
    <property type="component" value="Unassembled WGS sequence"/>
</dbReference>
<comment type="caution">
    <text evidence="1">The sequence shown here is derived from an EMBL/GenBank/DDBJ whole genome shotgun (WGS) entry which is preliminary data.</text>
</comment>
<sequence length="1082" mass="121624">MFDDYVEHPTGPATGGLVQQTLPPLRYEGFEPSPFIEEEKLDQGLPPEENASAPLAPIFELGRVQLTLSAPLLSLAVASDIVAMGLASNVVTLIELAHDDRPISIEIPRKPSEFMIYKLFLDPSGRHLIVASQKGENWYYYRGWKKPKPLKSWKTVIECVAWNRATLLAAANLTSTREMLIGGRNGIIYEALLDAEEDFFKSQERYFSPVYTLADRQPVTGLNFDFYPPTDPRRALVVVTTPSRFYQFVGSPDRKADDSGRAFTSLFASYRDGAPNATDLPSSMQHSELHYFTPNANQAQSLPRDMAWLAGPGIYHGTLNWQSNGDNLVDNTQLYPYPSFPASGSFGIEPQDAPISMALTEFHFMLLYKDRLAGVSTLDQNLAYEEVLPLKPGEEVRGIAADPVRKTYWVYTDQSLFEIVAGSEDRDVWKVYLQKGKFDISLKYAKTAMQRDHILSAQAHAFFSEGRYFQAAQAYAQCSVTFEEVTLKFLDANERDALRSYLGSRLERTRKADISQRMMLATWLVEFYLSKCNELDDLVALSSASYDVENVKAERAILEEDFKTFLKTYKGDLEPNTVYELIQGHGRADMYLYYAALIGGNVRVVEHWILEEDWTQAIDAISRQGDLALYYRFAPVLMWNAPKETVDSWLRQPSLDPLRLIPALLQFHHAPRDPLSPNHAVRYLTHAIFEQQNTSPTIHNMLITFYAAPGSPEDDGPLLRFLSTAPVDPLTQKPYYDLDYALRLCTEAGRTQPCVHIYSQMGLWESSVDLALEKGDLELAQMNADKPEDDLQLRKQLWLKIAKFVVQDKKDIKMAMRFLENTDLLKIEDILPFFPDFVVIDDFKEEIANALEGYSAQIDALKQEMDDATKNADAMKQYAQNLKNRFVTIDAGERCAVCGKPLLTRQFYVFPCQHTFHADCLIGLTKEYLPRHALQRIVKLQNELLKANPTAVDRTAITHIQSAVSRHNTVAHPQTQRTLLSANFAAVAAPTRALLTAGDRLRDLIVPDALASVVTAPAGWIPGIGGAGRKAVVGEKDAARAERMRAELEEILASACPLCESVMEGLDKPFVAEGEVDSSWNL</sequence>
<gene>
    <name evidence="1" type="ORF">K488DRAFT_84130</name>
</gene>
<reference evidence="1" key="1">
    <citation type="submission" date="2021-02" db="EMBL/GenBank/DDBJ databases">
        <authorList>
            <consortium name="DOE Joint Genome Institute"/>
            <person name="Ahrendt S."/>
            <person name="Looney B.P."/>
            <person name="Miyauchi S."/>
            <person name="Morin E."/>
            <person name="Drula E."/>
            <person name="Courty P.E."/>
            <person name="Chicoki N."/>
            <person name="Fauchery L."/>
            <person name="Kohler A."/>
            <person name="Kuo A."/>
            <person name="Labutti K."/>
            <person name="Pangilinan J."/>
            <person name="Lipzen A."/>
            <person name="Riley R."/>
            <person name="Andreopoulos W."/>
            <person name="He G."/>
            <person name="Johnson J."/>
            <person name="Barry K.W."/>
            <person name="Grigoriev I.V."/>
            <person name="Nagy L."/>
            <person name="Hibbett D."/>
            <person name="Henrissat B."/>
            <person name="Matheny P.B."/>
            <person name="Labbe J."/>
            <person name="Martin F."/>
        </authorList>
    </citation>
    <scope>NUCLEOTIDE SEQUENCE</scope>
    <source>
        <strain evidence="1">EC-137</strain>
    </source>
</reference>
<evidence type="ECO:0000313" key="1">
    <source>
        <dbReference type="EMBL" id="KAI0034274.1"/>
    </source>
</evidence>
<accession>A0ACB8QR51</accession>
<organism evidence="1 2">
    <name type="scientific">Vararia minispora EC-137</name>
    <dbReference type="NCBI Taxonomy" id="1314806"/>
    <lineage>
        <taxon>Eukaryota</taxon>
        <taxon>Fungi</taxon>
        <taxon>Dikarya</taxon>
        <taxon>Basidiomycota</taxon>
        <taxon>Agaricomycotina</taxon>
        <taxon>Agaricomycetes</taxon>
        <taxon>Russulales</taxon>
        <taxon>Lachnocladiaceae</taxon>
        <taxon>Vararia</taxon>
    </lineage>
</organism>
<proteinExistence type="predicted"/>
<protein>
    <submittedName>
        <fullName evidence="1">Pep3/Vps18/deep orange family-domain-containing protein</fullName>
    </submittedName>
</protein>
<name>A0ACB8QR51_9AGAM</name>
<evidence type="ECO:0000313" key="2">
    <source>
        <dbReference type="Proteomes" id="UP000814128"/>
    </source>
</evidence>
<reference evidence="1" key="2">
    <citation type="journal article" date="2022" name="New Phytol.">
        <title>Evolutionary transition to the ectomycorrhizal habit in the genomes of a hyperdiverse lineage of mushroom-forming fungi.</title>
        <authorList>
            <person name="Looney B."/>
            <person name="Miyauchi S."/>
            <person name="Morin E."/>
            <person name="Drula E."/>
            <person name="Courty P.E."/>
            <person name="Kohler A."/>
            <person name="Kuo A."/>
            <person name="LaButti K."/>
            <person name="Pangilinan J."/>
            <person name="Lipzen A."/>
            <person name="Riley R."/>
            <person name="Andreopoulos W."/>
            <person name="He G."/>
            <person name="Johnson J."/>
            <person name="Nolan M."/>
            <person name="Tritt A."/>
            <person name="Barry K.W."/>
            <person name="Grigoriev I.V."/>
            <person name="Nagy L.G."/>
            <person name="Hibbett D."/>
            <person name="Henrissat B."/>
            <person name="Matheny P.B."/>
            <person name="Labbe J."/>
            <person name="Martin F.M."/>
        </authorList>
    </citation>
    <scope>NUCLEOTIDE SEQUENCE</scope>
    <source>
        <strain evidence="1">EC-137</strain>
    </source>
</reference>